<dbReference type="SUPFAM" id="SSF109854">
    <property type="entry name" value="DinB/YfiT-like putative metalloenzymes"/>
    <property type="match status" value="1"/>
</dbReference>
<feature type="coiled-coil region" evidence="1">
    <location>
        <begin position="7"/>
        <end position="34"/>
    </location>
</feature>
<dbReference type="RefSeq" id="WP_036349225.1">
    <property type="nucleotide sequence ID" value="NZ_JALN02000003.1"/>
</dbReference>
<dbReference type="Gene3D" id="1.20.120.450">
    <property type="entry name" value="dinb family like domain"/>
    <property type="match status" value="1"/>
</dbReference>
<feature type="domain" description="Mycothiol-dependent maleylpyruvate isomerase metal-binding" evidence="2">
    <location>
        <begin position="45"/>
        <end position="151"/>
    </location>
</feature>
<dbReference type="AlphaFoldDB" id="A0A064CDN0"/>
<dbReference type="SUPFAM" id="SSF55718">
    <property type="entry name" value="SCP-like"/>
    <property type="match status" value="1"/>
</dbReference>
<keyword evidence="4" id="KW-1185">Reference proteome</keyword>
<dbReference type="InterPro" id="IPR036527">
    <property type="entry name" value="SCP2_sterol-bd_dom_sf"/>
</dbReference>
<dbReference type="Pfam" id="PF11716">
    <property type="entry name" value="MDMPI_N"/>
    <property type="match status" value="1"/>
</dbReference>
<dbReference type="InterPro" id="IPR024344">
    <property type="entry name" value="MDMPI_metal-binding"/>
</dbReference>
<dbReference type="Proteomes" id="UP000022835">
    <property type="component" value="Unassembled WGS sequence"/>
</dbReference>
<dbReference type="OrthoDB" id="3669840at2"/>
<dbReference type="STRING" id="1440774.Y900_029670"/>
<reference evidence="3" key="1">
    <citation type="submission" date="2014-05" db="EMBL/GenBank/DDBJ databases">
        <title>Genome sequence of Mycobacterium aromaticivorans strain JS19b1T (= DSM 45407T).</title>
        <authorList>
            <person name="Kwak Y."/>
            <person name="Park G.-S."/>
            <person name="Li Q.X."/>
            <person name="Lee S.-E."/>
            <person name="Shin J.-H."/>
        </authorList>
    </citation>
    <scope>NUCLEOTIDE SEQUENCE [LARGE SCALE GENOMIC DNA]</scope>
    <source>
        <strain evidence="3">JS19b1</strain>
    </source>
</reference>
<gene>
    <name evidence="3" type="ORF">Y900_029670</name>
</gene>
<evidence type="ECO:0000313" key="3">
    <source>
        <dbReference type="EMBL" id="KDE96808.1"/>
    </source>
</evidence>
<comment type="caution">
    <text evidence="3">The sequence shown here is derived from an EMBL/GenBank/DDBJ whole genome shotgun (WGS) entry which is preliminary data.</text>
</comment>
<protein>
    <recommendedName>
        <fullName evidence="2">Mycothiol-dependent maleylpyruvate isomerase metal-binding domain-containing protein</fullName>
    </recommendedName>
</protein>
<evidence type="ECO:0000313" key="4">
    <source>
        <dbReference type="Proteomes" id="UP000022835"/>
    </source>
</evidence>
<dbReference type="eggNOG" id="COG3255">
    <property type="taxonomic scope" value="Bacteria"/>
</dbReference>
<dbReference type="EMBL" id="JALN02000003">
    <property type="protein sequence ID" value="KDE96808.1"/>
    <property type="molecule type" value="Genomic_DNA"/>
</dbReference>
<evidence type="ECO:0000256" key="1">
    <source>
        <dbReference type="SAM" id="Coils"/>
    </source>
</evidence>
<evidence type="ECO:0000259" key="2">
    <source>
        <dbReference type="Pfam" id="PF11716"/>
    </source>
</evidence>
<dbReference type="InterPro" id="IPR034660">
    <property type="entry name" value="DinB/YfiT-like"/>
</dbReference>
<accession>A0A064CDN0</accession>
<organism evidence="3 4">
    <name type="scientific">Mycolicibacterium aromaticivorans JS19b1 = JCM 16368</name>
    <dbReference type="NCBI Taxonomy" id="1440774"/>
    <lineage>
        <taxon>Bacteria</taxon>
        <taxon>Bacillati</taxon>
        <taxon>Actinomycetota</taxon>
        <taxon>Actinomycetes</taxon>
        <taxon>Mycobacteriales</taxon>
        <taxon>Mycobacteriaceae</taxon>
        <taxon>Mycolicibacterium</taxon>
    </lineage>
</organism>
<name>A0A064CDN0_9MYCO</name>
<keyword evidence="1" id="KW-0175">Coiled coil</keyword>
<sequence>MNDAGSIAFVDTSRDELRERINEARQRFYRLTRSADPQARRRGLDWSVHQVIAHVLCVARRYEALAEGRDFRRAHYPRELDQINQEEMMAAMAPVPELLDRLSALEPVMDAFFDGLPDDYVAEFHCGAVVSGVVTQINWLFDLILHGEDIARSVDTPWEVRERDMLLLLREGLEVAPAYLSAAVTPTTNICLALQIPDARPYVVHVHDGIAESRPRRPQDRPDAVIKAPASTMVRLLLQRIGPFTAALHGLRIAGGRRPWKALQLQSCFEPA</sequence>
<proteinExistence type="predicted"/>
<dbReference type="GO" id="GO:0046872">
    <property type="term" value="F:metal ion binding"/>
    <property type="evidence" value="ECO:0007669"/>
    <property type="project" value="InterPro"/>
</dbReference>
<dbReference type="Gene3D" id="3.30.1050.10">
    <property type="entry name" value="SCP2 sterol-binding domain"/>
    <property type="match status" value="1"/>
</dbReference>